<evidence type="ECO:0000256" key="1">
    <source>
        <dbReference type="ARBA" id="ARBA00023125"/>
    </source>
</evidence>
<reference evidence="4 5" key="1">
    <citation type="submission" date="2017-04" db="EMBL/GenBank/DDBJ databases">
        <authorList>
            <person name="Afonso C.L."/>
            <person name="Miller P.J."/>
            <person name="Scott M.A."/>
            <person name="Spackman E."/>
            <person name="Goraichik I."/>
            <person name="Dimitrov K.M."/>
            <person name="Suarez D.L."/>
            <person name="Swayne D.E."/>
        </authorList>
    </citation>
    <scope>NUCLEOTIDE SEQUENCE [LARGE SCALE GENOMIC DNA]</scope>
    <source>
        <strain evidence="4 5">DSM 12816</strain>
    </source>
</reference>
<keyword evidence="2" id="KW-0472">Membrane</keyword>
<dbReference type="PROSITE" id="PS50943">
    <property type="entry name" value="HTH_CROC1"/>
    <property type="match status" value="1"/>
</dbReference>
<dbReference type="InterPro" id="IPR001387">
    <property type="entry name" value="Cro/C1-type_HTH"/>
</dbReference>
<dbReference type="Gene3D" id="1.10.260.40">
    <property type="entry name" value="lambda repressor-like DNA-binding domains"/>
    <property type="match status" value="1"/>
</dbReference>
<dbReference type="InterPro" id="IPR010982">
    <property type="entry name" value="Lambda_DNA-bd_dom_sf"/>
</dbReference>
<keyword evidence="1" id="KW-0238">DNA-binding</keyword>
<sequence length="173" mass="19872">MTLGEKLQQVRRQRGLSQDRLAEMLNVSRQAVSKWERDEAVPETDKIIRLSEIFSVSTDFLLKEEPAGEGRTERKQEPDFFREMGQLFRRKWYYLGYAVVAWGAWDLVQALFIRMIWGGMSGYLDDGSGFSVIVGAPVNMLWLLIIPGVVKMLCGALIVIFGRRYLKKTEGTF</sequence>
<keyword evidence="2" id="KW-1133">Transmembrane helix</keyword>
<dbReference type="PANTHER" id="PTHR46558:SF13">
    <property type="entry name" value="HTH-TYPE TRANSCRIPTIONAL REGULATOR IMMR"/>
    <property type="match status" value="1"/>
</dbReference>
<evidence type="ECO:0000313" key="5">
    <source>
        <dbReference type="Proteomes" id="UP000192790"/>
    </source>
</evidence>
<dbReference type="GO" id="GO:0003677">
    <property type="term" value="F:DNA binding"/>
    <property type="evidence" value="ECO:0007669"/>
    <property type="project" value="UniProtKB-KW"/>
</dbReference>
<dbReference type="Pfam" id="PF01381">
    <property type="entry name" value="HTH_3"/>
    <property type="match status" value="1"/>
</dbReference>
<protein>
    <submittedName>
        <fullName evidence="4">Transcriptional regulator, contains XRE-family HTH domain</fullName>
    </submittedName>
</protein>
<proteinExistence type="predicted"/>
<evidence type="ECO:0000259" key="3">
    <source>
        <dbReference type="PROSITE" id="PS50943"/>
    </source>
</evidence>
<evidence type="ECO:0000256" key="2">
    <source>
        <dbReference type="SAM" id="Phobius"/>
    </source>
</evidence>
<gene>
    <name evidence="4" type="ORF">SAMN02745168_1932</name>
</gene>
<dbReference type="PANTHER" id="PTHR46558">
    <property type="entry name" value="TRACRIPTIONAL REGULATORY PROTEIN-RELATED-RELATED"/>
    <property type="match status" value="1"/>
</dbReference>
<accession>A0A1W2ASU0</accession>
<dbReference type="STRING" id="1122930.SAMN02745168_1932"/>
<dbReference type="OrthoDB" id="9801008at2"/>
<feature type="transmembrane region" description="Helical" evidence="2">
    <location>
        <begin position="92"/>
        <end position="120"/>
    </location>
</feature>
<dbReference type="EMBL" id="FWXW01000004">
    <property type="protein sequence ID" value="SMC63654.1"/>
    <property type="molecule type" value="Genomic_DNA"/>
</dbReference>
<dbReference type="Proteomes" id="UP000192790">
    <property type="component" value="Unassembled WGS sequence"/>
</dbReference>
<dbReference type="RefSeq" id="WP_084234610.1">
    <property type="nucleotide sequence ID" value="NZ_FWXW01000004.1"/>
</dbReference>
<feature type="domain" description="HTH cro/C1-type" evidence="3">
    <location>
        <begin position="7"/>
        <end position="61"/>
    </location>
</feature>
<dbReference type="SUPFAM" id="SSF47413">
    <property type="entry name" value="lambda repressor-like DNA-binding domains"/>
    <property type="match status" value="1"/>
</dbReference>
<keyword evidence="5" id="KW-1185">Reference proteome</keyword>
<dbReference type="SMART" id="SM00530">
    <property type="entry name" value="HTH_XRE"/>
    <property type="match status" value="1"/>
</dbReference>
<organism evidence="4 5">
    <name type="scientific">Papillibacter cinnamivorans DSM 12816</name>
    <dbReference type="NCBI Taxonomy" id="1122930"/>
    <lineage>
        <taxon>Bacteria</taxon>
        <taxon>Bacillati</taxon>
        <taxon>Bacillota</taxon>
        <taxon>Clostridia</taxon>
        <taxon>Eubacteriales</taxon>
        <taxon>Oscillospiraceae</taxon>
        <taxon>Papillibacter</taxon>
    </lineage>
</organism>
<name>A0A1W2ASU0_9FIRM</name>
<evidence type="ECO:0000313" key="4">
    <source>
        <dbReference type="EMBL" id="SMC63654.1"/>
    </source>
</evidence>
<dbReference type="CDD" id="cd00093">
    <property type="entry name" value="HTH_XRE"/>
    <property type="match status" value="1"/>
</dbReference>
<dbReference type="AlphaFoldDB" id="A0A1W2ASU0"/>
<feature type="transmembrane region" description="Helical" evidence="2">
    <location>
        <begin position="140"/>
        <end position="161"/>
    </location>
</feature>
<keyword evidence="2" id="KW-0812">Transmembrane</keyword>